<dbReference type="GO" id="GO:0006508">
    <property type="term" value="P:proteolysis"/>
    <property type="evidence" value="ECO:0007669"/>
    <property type="project" value="UniProtKB-KW"/>
</dbReference>
<sequence length="176" mass="19132">MTIEKRAAHDVRAEGRKLVGYAAVFGQEARISDFVETIARGAFAASLRSQADILALADHDPKRVLARTKSGTLRLLEDDRGLKFEIDVPDTSTGRDILALASRGDLGGMSFGFSVPDGGDEWRGSNRELRSVVLHEVSVVQAYPAYAGTTVSARARRSDHDRRIALLELEACHVAV</sequence>
<dbReference type="AlphaFoldDB" id="A0A0B1Q6K6"/>
<feature type="domain" description="Prohead serine protease" evidence="4">
    <location>
        <begin position="13"/>
        <end position="160"/>
    </location>
</feature>
<evidence type="ECO:0000256" key="1">
    <source>
        <dbReference type="ARBA" id="ARBA00022612"/>
    </source>
</evidence>
<comment type="caution">
    <text evidence="5">The sequence shown here is derived from an EMBL/GenBank/DDBJ whole genome shotgun (WGS) entry which is preliminary data.</text>
</comment>
<dbReference type="STRING" id="370622.LA66_14020"/>
<dbReference type="NCBIfam" id="TIGR01543">
    <property type="entry name" value="proheadase_HK97"/>
    <property type="match status" value="1"/>
</dbReference>
<evidence type="ECO:0000313" key="6">
    <source>
        <dbReference type="Proteomes" id="UP000030826"/>
    </source>
</evidence>
<reference evidence="5 6" key="1">
    <citation type="submission" date="2014-09" db="EMBL/GenBank/DDBJ databases">
        <title>Isolation and characterization of Aurantimonas altamirensis ON-56566 from clinical sample following a dog bite.</title>
        <authorList>
            <person name="Eshaghi A."/>
            <person name="Li A."/>
            <person name="Shahinas D."/>
            <person name="Bahn P."/>
            <person name="Kus J.V."/>
            <person name="Patel S.N."/>
        </authorList>
    </citation>
    <scope>NUCLEOTIDE SEQUENCE [LARGE SCALE GENOMIC DNA]</scope>
    <source>
        <strain evidence="5 6">ON-56566</strain>
    </source>
</reference>
<dbReference type="InterPro" id="IPR006433">
    <property type="entry name" value="Prohead_protease"/>
</dbReference>
<protein>
    <submittedName>
        <fullName evidence="5">Primosome assembly protein PriA</fullName>
    </submittedName>
</protein>
<organism evidence="5 6">
    <name type="scientific">Aureimonas altamirensis</name>
    <dbReference type="NCBI Taxonomy" id="370622"/>
    <lineage>
        <taxon>Bacteria</taxon>
        <taxon>Pseudomonadati</taxon>
        <taxon>Pseudomonadota</taxon>
        <taxon>Alphaproteobacteria</taxon>
        <taxon>Hyphomicrobiales</taxon>
        <taxon>Aurantimonadaceae</taxon>
        <taxon>Aureimonas</taxon>
    </lineage>
</organism>
<dbReference type="GO" id="GO:0008233">
    <property type="term" value="F:peptidase activity"/>
    <property type="evidence" value="ECO:0007669"/>
    <property type="project" value="UniProtKB-KW"/>
</dbReference>
<keyword evidence="1" id="KW-1188">Viral release from host cell</keyword>
<evidence type="ECO:0000256" key="2">
    <source>
        <dbReference type="ARBA" id="ARBA00022670"/>
    </source>
</evidence>
<name>A0A0B1Q6K6_9HYPH</name>
<dbReference type="EMBL" id="JRFJ01000003">
    <property type="protein sequence ID" value="KHJ54542.1"/>
    <property type="molecule type" value="Genomic_DNA"/>
</dbReference>
<keyword evidence="3" id="KW-0378">Hydrolase</keyword>
<evidence type="ECO:0000256" key="3">
    <source>
        <dbReference type="ARBA" id="ARBA00022801"/>
    </source>
</evidence>
<accession>A0A0B1Q6K6</accession>
<proteinExistence type="predicted"/>
<dbReference type="OrthoDB" id="9804926at2"/>
<gene>
    <name evidence="5" type="ORF">LA66_14020</name>
</gene>
<dbReference type="Proteomes" id="UP000030826">
    <property type="component" value="Unassembled WGS sequence"/>
</dbReference>
<evidence type="ECO:0000313" key="5">
    <source>
        <dbReference type="EMBL" id="KHJ54542.1"/>
    </source>
</evidence>
<dbReference type="Pfam" id="PF04586">
    <property type="entry name" value="Peptidase_S78"/>
    <property type="match status" value="1"/>
</dbReference>
<evidence type="ECO:0000259" key="4">
    <source>
        <dbReference type="Pfam" id="PF04586"/>
    </source>
</evidence>
<keyword evidence="2" id="KW-0645">Protease</keyword>
<dbReference type="RefSeq" id="WP_039194175.1">
    <property type="nucleotide sequence ID" value="NZ_JRFJ01000003.1"/>
</dbReference>
<dbReference type="InterPro" id="IPR054613">
    <property type="entry name" value="Peptidase_S78_dom"/>
</dbReference>